<protein>
    <submittedName>
        <fullName evidence="1">Uncharacterized protein</fullName>
    </submittedName>
</protein>
<dbReference type="RefSeq" id="XP_014557571.1">
    <property type="nucleotide sequence ID" value="XM_014702085.1"/>
</dbReference>
<name>W7EM53_BIPV3</name>
<organism evidence="1 2">
    <name type="scientific">Bipolaris victoriae (strain FI3)</name>
    <name type="common">Victoria blight of oats agent</name>
    <name type="synonym">Cochliobolus victoriae</name>
    <dbReference type="NCBI Taxonomy" id="930091"/>
    <lineage>
        <taxon>Eukaryota</taxon>
        <taxon>Fungi</taxon>
        <taxon>Dikarya</taxon>
        <taxon>Ascomycota</taxon>
        <taxon>Pezizomycotina</taxon>
        <taxon>Dothideomycetes</taxon>
        <taxon>Pleosporomycetidae</taxon>
        <taxon>Pleosporales</taxon>
        <taxon>Pleosporineae</taxon>
        <taxon>Pleosporaceae</taxon>
        <taxon>Bipolaris</taxon>
    </lineage>
</organism>
<sequence>MELLPVEHGGEWTGPLVASASYCACMDGKKREGKVTGLERVGMAPHLVAGIGSGTWPQAGPPPLQAPRPLEVSLSRSGSAATRLKRRARPWLVGVVREHADLKTTWTWSKQDDDDASSMAAIEPPAACSGLWSVLSRLLTHPRWRDISAHREGRMALPDNDAFFTAYFAAWGCAGGRACGCTLASSTDLPRAKQAAEGFFAFSTWGRDNGLALDTHGGRERPCIDHRVGSAPGKKRPLLALGPSMHRCLS</sequence>
<reference evidence="1 2" key="1">
    <citation type="journal article" date="2013" name="PLoS Genet.">
        <title>Comparative genome structure, secondary metabolite, and effector coding capacity across Cochliobolus pathogens.</title>
        <authorList>
            <person name="Condon B.J."/>
            <person name="Leng Y."/>
            <person name="Wu D."/>
            <person name="Bushley K.E."/>
            <person name="Ohm R.A."/>
            <person name="Otillar R."/>
            <person name="Martin J."/>
            <person name="Schackwitz W."/>
            <person name="Grimwood J."/>
            <person name="MohdZainudin N."/>
            <person name="Xue C."/>
            <person name="Wang R."/>
            <person name="Manning V.A."/>
            <person name="Dhillon B."/>
            <person name="Tu Z.J."/>
            <person name="Steffenson B.J."/>
            <person name="Salamov A."/>
            <person name="Sun H."/>
            <person name="Lowry S."/>
            <person name="LaButti K."/>
            <person name="Han J."/>
            <person name="Copeland A."/>
            <person name="Lindquist E."/>
            <person name="Barry K."/>
            <person name="Schmutz J."/>
            <person name="Baker S.E."/>
            <person name="Ciuffetti L.M."/>
            <person name="Grigoriev I.V."/>
            <person name="Zhong S."/>
            <person name="Turgeon B.G."/>
        </authorList>
    </citation>
    <scope>NUCLEOTIDE SEQUENCE [LARGE SCALE GENOMIC DNA]</scope>
    <source>
        <strain evidence="1 2">FI3</strain>
    </source>
</reference>
<proteinExistence type="predicted"/>
<evidence type="ECO:0000313" key="1">
    <source>
        <dbReference type="EMBL" id="EUN28029.1"/>
    </source>
</evidence>
<evidence type="ECO:0000313" key="2">
    <source>
        <dbReference type="Proteomes" id="UP000054337"/>
    </source>
</evidence>
<dbReference type="Proteomes" id="UP000054337">
    <property type="component" value="Unassembled WGS sequence"/>
</dbReference>
<dbReference type="EMBL" id="KI968724">
    <property type="protein sequence ID" value="EUN28029.1"/>
    <property type="molecule type" value="Genomic_DNA"/>
</dbReference>
<dbReference type="HOGENOM" id="CLU_1115585_0_0_1"/>
<dbReference type="GeneID" id="26251617"/>
<dbReference type="AlphaFoldDB" id="W7EM53"/>
<gene>
    <name evidence="1" type="ORF">COCVIDRAFT_15141</name>
</gene>
<accession>W7EM53</accession>
<keyword evidence="2" id="KW-1185">Reference proteome</keyword>